<protein>
    <recommendedName>
        <fullName evidence="2">Pyridoxamine 5'-phosphate oxidase N-terminal domain-containing protein</fullName>
    </recommendedName>
</protein>
<dbReference type="PANTHER" id="PTHR35176">
    <property type="entry name" value="HEME OXYGENASE HI_0854-RELATED"/>
    <property type="match status" value="1"/>
</dbReference>
<dbReference type="AlphaFoldDB" id="A0A6J4VRX2"/>
<gene>
    <name evidence="3" type="ORF">AVDCRST_MAG59-4823</name>
</gene>
<evidence type="ECO:0000313" key="3">
    <source>
        <dbReference type="EMBL" id="CAA9581449.1"/>
    </source>
</evidence>
<sequence length="137" mass="15060">MDDHERDAFLAGPYVGALSLARADGSPLVLPIWYRWDGTAVRLWTDPAFPWVARLPSEPRVAFAVFEHAVPFRAVSIRGMAAIRTGTFAELRDEAHAIVARYIDPAAVDRTVDSYDRGTPKAIVTIVPSSIRALVNS</sequence>
<organism evidence="3">
    <name type="scientific">uncultured Thermomicrobiales bacterium</name>
    <dbReference type="NCBI Taxonomy" id="1645740"/>
    <lineage>
        <taxon>Bacteria</taxon>
        <taxon>Pseudomonadati</taxon>
        <taxon>Thermomicrobiota</taxon>
        <taxon>Thermomicrobia</taxon>
        <taxon>Thermomicrobiales</taxon>
        <taxon>environmental samples</taxon>
    </lineage>
</organism>
<dbReference type="GO" id="GO:0016627">
    <property type="term" value="F:oxidoreductase activity, acting on the CH-CH group of donors"/>
    <property type="evidence" value="ECO:0007669"/>
    <property type="project" value="TreeGrafter"/>
</dbReference>
<dbReference type="SUPFAM" id="SSF50475">
    <property type="entry name" value="FMN-binding split barrel"/>
    <property type="match status" value="1"/>
</dbReference>
<name>A0A6J4VRX2_9BACT</name>
<dbReference type="GO" id="GO:0070967">
    <property type="term" value="F:coenzyme F420 binding"/>
    <property type="evidence" value="ECO:0007669"/>
    <property type="project" value="TreeGrafter"/>
</dbReference>
<dbReference type="Gene3D" id="2.30.110.10">
    <property type="entry name" value="Electron Transport, Fmn-binding Protein, Chain A"/>
    <property type="match status" value="1"/>
</dbReference>
<dbReference type="Pfam" id="PF01243">
    <property type="entry name" value="PNPOx_N"/>
    <property type="match status" value="1"/>
</dbReference>
<evidence type="ECO:0000256" key="1">
    <source>
        <dbReference type="ARBA" id="ARBA00023002"/>
    </source>
</evidence>
<keyword evidence="1" id="KW-0560">Oxidoreductase</keyword>
<dbReference type="InterPro" id="IPR011576">
    <property type="entry name" value="Pyridox_Oxase_N"/>
</dbReference>
<dbReference type="EMBL" id="CADCWF010000347">
    <property type="protein sequence ID" value="CAA9581449.1"/>
    <property type="molecule type" value="Genomic_DNA"/>
</dbReference>
<accession>A0A6J4VRX2</accession>
<dbReference type="PANTHER" id="PTHR35176:SF6">
    <property type="entry name" value="HEME OXYGENASE HI_0854-RELATED"/>
    <property type="match status" value="1"/>
</dbReference>
<reference evidence="3" key="1">
    <citation type="submission" date="2020-02" db="EMBL/GenBank/DDBJ databases">
        <authorList>
            <person name="Meier V. D."/>
        </authorList>
    </citation>
    <scope>NUCLEOTIDE SEQUENCE</scope>
    <source>
        <strain evidence="3">AVDCRST_MAG59</strain>
    </source>
</reference>
<proteinExistence type="predicted"/>
<dbReference type="InterPro" id="IPR052019">
    <property type="entry name" value="F420H2_bilvrd_red/Heme_oxyg"/>
</dbReference>
<dbReference type="GO" id="GO:0005829">
    <property type="term" value="C:cytosol"/>
    <property type="evidence" value="ECO:0007669"/>
    <property type="project" value="TreeGrafter"/>
</dbReference>
<evidence type="ECO:0000259" key="2">
    <source>
        <dbReference type="Pfam" id="PF01243"/>
    </source>
</evidence>
<dbReference type="InterPro" id="IPR012349">
    <property type="entry name" value="Split_barrel_FMN-bd"/>
</dbReference>
<feature type="domain" description="Pyridoxamine 5'-phosphate oxidase N-terminal" evidence="2">
    <location>
        <begin position="4"/>
        <end position="128"/>
    </location>
</feature>